<organism evidence="1 2">
    <name type="scientific">Aspergillus sclerotioniger CBS 115572</name>
    <dbReference type="NCBI Taxonomy" id="1450535"/>
    <lineage>
        <taxon>Eukaryota</taxon>
        <taxon>Fungi</taxon>
        <taxon>Dikarya</taxon>
        <taxon>Ascomycota</taxon>
        <taxon>Pezizomycotina</taxon>
        <taxon>Eurotiomycetes</taxon>
        <taxon>Eurotiomycetidae</taxon>
        <taxon>Eurotiales</taxon>
        <taxon>Aspergillaceae</taxon>
        <taxon>Aspergillus</taxon>
        <taxon>Aspergillus subgen. Circumdati</taxon>
    </lineage>
</organism>
<dbReference type="RefSeq" id="XP_025471599.1">
    <property type="nucleotide sequence ID" value="XM_025609708.1"/>
</dbReference>
<dbReference type="EMBL" id="MSFK01000004">
    <property type="protein sequence ID" value="PWY94838.1"/>
    <property type="molecule type" value="Genomic_DNA"/>
</dbReference>
<dbReference type="AlphaFoldDB" id="A0A317XD08"/>
<dbReference type="Proteomes" id="UP000246702">
    <property type="component" value="Unassembled WGS sequence"/>
</dbReference>
<proteinExistence type="predicted"/>
<keyword evidence="2" id="KW-1185">Reference proteome</keyword>
<name>A0A317XD08_9EURO</name>
<dbReference type="GeneID" id="37111851"/>
<comment type="caution">
    <text evidence="1">The sequence shown here is derived from an EMBL/GenBank/DDBJ whole genome shotgun (WGS) entry which is preliminary data.</text>
</comment>
<evidence type="ECO:0000313" key="1">
    <source>
        <dbReference type="EMBL" id="PWY94838.1"/>
    </source>
</evidence>
<gene>
    <name evidence="1" type="ORF">BO94DRAFT_509613</name>
</gene>
<protein>
    <submittedName>
        <fullName evidence="1">Uncharacterized protein</fullName>
    </submittedName>
</protein>
<dbReference type="OrthoDB" id="4367202at2759"/>
<reference evidence="1 2" key="1">
    <citation type="submission" date="2016-12" db="EMBL/GenBank/DDBJ databases">
        <title>The genomes of Aspergillus section Nigri reveals drivers in fungal speciation.</title>
        <authorList>
            <consortium name="DOE Joint Genome Institute"/>
            <person name="Vesth T.C."/>
            <person name="Nybo J."/>
            <person name="Theobald S."/>
            <person name="Brandl J."/>
            <person name="Frisvad J.C."/>
            <person name="Nielsen K.F."/>
            <person name="Lyhne E.K."/>
            <person name="Kogle M.E."/>
            <person name="Kuo A."/>
            <person name="Riley R."/>
            <person name="Clum A."/>
            <person name="Nolan M."/>
            <person name="Lipzen A."/>
            <person name="Salamov A."/>
            <person name="Henrissat B."/>
            <person name="Wiebenga A."/>
            <person name="De Vries R.P."/>
            <person name="Grigoriev I.V."/>
            <person name="Mortensen U.H."/>
            <person name="Andersen M.R."/>
            <person name="Baker S.E."/>
        </authorList>
    </citation>
    <scope>NUCLEOTIDE SEQUENCE [LARGE SCALE GENOMIC DNA]</scope>
    <source>
        <strain evidence="1 2">CBS 115572</strain>
    </source>
</reference>
<sequence>MKATRELFFREQIIANLRFLFGKDVDVLTCKLAGGSRVIAIAYKRGTYDERVKVMQASSASEELALRKLLDSSSKCLRDCLGDQAVYEDLAICHISLPHSVEATSDSNQTTLPDDTVAHDEQVLRDASDIKAAADIFTEKNIDEAELERKLLTPQNSELCHGEQEDYSLLVHIKYPLQHSMGALRTIRHPSRQGLLQVILQILAGYVFSNPIWPMQTLLVKKGDYAFDILGYAHDYIGNLFDEILSSEKLIKVDCVYAMESVSPISH</sequence>
<evidence type="ECO:0000313" key="2">
    <source>
        <dbReference type="Proteomes" id="UP000246702"/>
    </source>
</evidence>
<accession>A0A317XD08</accession>